<proteinExistence type="predicted"/>
<dbReference type="SUPFAM" id="SSF56281">
    <property type="entry name" value="Metallo-hydrolase/oxidoreductase"/>
    <property type="match status" value="1"/>
</dbReference>
<evidence type="ECO:0000313" key="2">
    <source>
        <dbReference type="Proteomes" id="UP000483432"/>
    </source>
</evidence>
<dbReference type="InterPro" id="IPR036866">
    <property type="entry name" value="RibonucZ/Hydroxyglut_hydro"/>
</dbReference>
<accession>A0A7C9K914</accession>
<dbReference type="AlphaFoldDB" id="A0A7C9K914"/>
<name>A0A7C9K914_9PROT</name>
<dbReference type="Proteomes" id="UP000483432">
    <property type="component" value="Unassembled WGS sequence"/>
</dbReference>
<reference evidence="1 2" key="1">
    <citation type="submission" date="2019-09" db="EMBL/GenBank/DDBJ databases">
        <title>H2 Metabolism Revealed by Metagenomic Analysis in Subglacial Sediment of East Antarctica.</title>
        <authorList>
            <person name="Yang Z."/>
            <person name="Zhang Y."/>
            <person name="Lv Y."/>
            <person name="Yan W."/>
            <person name="Xiao X."/>
            <person name="Sun B."/>
            <person name="Ma H."/>
        </authorList>
    </citation>
    <scope>NUCLEOTIDE SEQUENCE [LARGE SCALE GENOMIC DNA]</scope>
    <source>
        <strain evidence="1">Bin2_2</strain>
    </source>
</reference>
<dbReference type="Gene3D" id="3.60.15.10">
    <property type="entry name" value="Ribonuclease Z/Hydroxyacylglutathione hydrolase-like"/>
    <property type="match status" value="1"/>
</dbReference>
<gene>
    <name evidence="1" type="ORF">GZ085_00710</name>
</gene>
<organism evidence="1 2">
    <name type="scientific">Sulfuriferula multivorans</name>
    <dbReference type="NCBI Taxonomy" id="1559896"/>
    <lineage>
        <taxon>Bacteria</taxon>
        <taxon>Pseudomonadati</taxon>
        <taxon>Pseudomonadota</taxon>
        <taxon>Betaproteobacteria</taxon>
        <taxon>Nitrosomonadales</taxon>
        <taxon>Sulfuricellaceae</taxon>
        <taxon>Sulfuriferula</taxon>
    </lineage>
</organism>
<sequence>MFSLKLGYRIEVAGCVISFTGDMSGRLRQMPRLARGSDILVAHNAIPEDATGAAANLHMKPSYIGEMAATAGVKPLVLSHLMRRTIDRRDETLQIIRKQYTGPVSFPNDLDVIRP</sequence>
<dbReference type="EMBL" id="JAAFGW010000005">
    <property type="protein sequence ID" value="NDP46912.1"/>
    <property type="molecule type" value="Genomic_DNA"/>
</dbReference>
<protein>
    <submittedName>
        <fullName evidence="1">Uncharacterized protein</fullName>
    </submittedName>
</protein>
<evidence type="ECO:0000313" key="1">
    <source>
        <dbReference type="EMBL" id="NDP46912.1"/>
    </source>
</evidence>
<comment type="caution">
    <text evidence="1">The sequence shown here is derived from an EMBL/GenBank/DDBJ whole genome shotgun (WGS) entry which is preliminary data.</text>
</comment>